<dbReference type="EMBL" id="SODD01000036">
    <property type="protein sequence ID" value="TDW14639.1"/>
    <property type="molecule type" value="Genomic_DNA"/>
</dbReference>
<evidence type="ECO:0000256" key="3">
    <source>
        <dbReference type="ARBA" id="ARBA00023125"/>
    </source>
</evidence>
<dbReference type="OrthoDB" id="1650378at2"/>
<keyword evidence="3" id="KW-0238">DNA-binding</keyword>
<dbReference type="PANTHER" id="PTHR33258:SF1">
    <property type="entry name" value="TRANSPOSASE INSL FOR INSERTION SEQUENCE ELEMENT IS186A-RELATED"/>
    <property type="match status" value="1"/>
</dbReference>
<gene>
    <name evidence="6" type="ORF">EDD63_13613</name>
</gene>
<dbReference type="Proteomes" id="UP000294743">
    <property type="component" value="Unassembled WGS sequence"/>
</dbReference>
<dbReference type="SUPFAM" id="SSF53098">
    <property type="entry name" value="Ribonuclease H-like"/>
    <property type="match status" value="1"/>
</dbReference>
<keyword evidence="4" id="KW-0233">DNA recombination</keyword>
<dbReference type="GO" id="GO:0004803">
    <property type="term" value="F:transposase activity"/>
    <property type="evidence" value="ECO:0007669"/>
    <property type="project" value="InterPro"/>
</dbReference>
<name>A0A4R7ZB14_9FIRM</name>
<organism evidence="6 7">
    <name type="scientific">Breznakia blatticola</name>
    <dbReference type="NCBI Taxonomy" id="1754012"/>
    <lineage>
        <taxon>Bacteria</taxon>
        <taxon>Bacillati</taxon>
        <taxon>Bacillota</taxon>
        <taxon>Erysipelotrichia</taxon>
        <taxon>Erysipelotrichales</taxon>
        <taxon>Erysipelotrichaceae</taxon>
        <taxon>Breznakia</taxon>
    </lineage>
</organism>
<dbReference type="RefSeq" id="WP_134170585.1">
    <property type="nucleotide sequence ID" value="NZ_SODD01000036.1"/>
</dbReference>
<dbReference type="NCBIfam" id="NF033592">
    <property type="entry name" value="transpos_IS4_1"/>
    <property type="match status" value="1"/>
</dbReference>
<reference evidence="6 7" key="1">
    <citation type="submission" date="2019-03" db="EMBL/GenBank/DDBJ databases">
        <title>Genomic Encyclopedia of Type Strains, Phase IV (KMG-IV): sequencing the most valuable type-strain genomes for metagenomic binning, comparative biology and taxonomic classification.</title>
        <authorList>
            <person name="Goeker M."/>
        </authorList>
    </citation>
    <scope>NUCLEOTIDE SEQUENCE [LARGE SCALE GENOMIC DNA]</scope>
    <source>
        <strain evidence="6 7">DSM 28867</strain>
    </source>
</reference>
<dbReference type="Gene3D" id="3.90.350.10">
    <property type="entry name" value="Transposase Inhibitor Protein From Tn5, Chain A, domain 1"/>
    <property type="match status" value="1"/>
</dbReference>
<protein>
    <submittedName>
        <fullName evidence="6">DDE family transposase</fullName>
    </submittedName>
</protein>
<keyword evidence="7" id="KW-1185">Reference proteome</keyword>
<dbReference type="InterPro" id="IPR002559">
    <property type="entry name" value="Transposase_11"/>
</dbReference>
<evidence type="ECO:0000313" key="7">
    <source>
        <dbReference type="Proteomes" id="UP000294743"/>
    </source>
</evidence>
<dbReference type="Pfam" id="PF01609">
    <property type="entry name" value="DDE_Tnp_1"/>
    <property type="match status" value="1"/>
</dbReference>
<comment type="caution">
    <text evidence="6">The sequence shown here is derived from an EMBL/GenBank/DDBJ whole genome shotgun (WGS) entry which is preliminary data.</text>
</comment>
<dbReference type="GO" id="GO:0003677">
    <property type="term" value="F:DNA binding"/>
    <property type="evidence" value="ECO:0007669"/>
    <property type="project" value="UniProtKB-KW"/>
</dbReference>
<proteinExistence type="inferred from homology"/>
<evidence type="ECO:0000259" key="5">
    <source>
        <dbReference type="Pfam" id="PF01609"/>
    </source>
</evidence>
<sequence length="439" mass="51006">MSNYPNKVMHIFNQKLKELESRLHDEDFVRQAGIDFTRKRKLGFSDIVKSLIFMSSKPLTEELYDYYEYASDIVSASAFVQAREKILPKAFSALFTMINESFLCTSLHKGYHLVAVDGSDLAIPYVPTDIKTYKSNGPNNKGTNLYHINSSYDLLNNRYVDIVINGFQHSAEQESLCTMARRYTQGKAIFIADRNYATWNVMEHLKDAGQHFLIRAKDIDSENGLLKKFKLPNEAFDLEIETILTIKQTSEVRSNPDKYRFLSTSSTFDFISKDKPYHPVKYRVVRFKIEGGEEYETIITNLSREEFSSKEIKELYGMRWGIEVSFRHLKYATGLKVLHAIKRNSIQQEIWARVILYNLSMIIINKASVKLQKTNKKWNYSINITRAIHIIRDMAKRKGGIPPSLESIISKELLPIRPNRKFTRKVRAQSLININYRFS</sequence>
<dbReference type="PANTHER" id="PTHR33258">
    <property type="entry name" value="TRANSPOSASE INSL FOR INSERTION SEQUENCE ELEMENT IS186A-RELATED"/>
    <property type="match status" value="1"/>
</dbReference>
<keyword evidence="2" id="KW-0815">Transposition</keyword>
<accession>A0A4R7ZB14</accession>
<feature type="domain" description="Transposase IS4-like" evidence="5">
    <location>
        <begin position="110"/>
        <end position="359"/>
    </location>
</feature>
<evidence type="ECO:0000256" key="1">
    <source>
        <dbReference type="ARBA" id="ARBA00010075"/>
    </source>
</evidence>
<dbReference type="InterPro" id="IPR012337">
    <property type="entry name" value="RNaseH-like_sf"/>
</dbReference>
<dbReference type="GO" id="GO:0006313">
    <property type="term" value="P:DNA transposition"/>
    <property type="evidence" value="ECO:0007669"/>
    <property type="project" value="InterPro"/>
</dbReference>
<comment type="similarity">
    <text evidence="1">Belongs to the transposase 11 family.</text>
</comment>
<evidence type="ECO:0000313" key="6">
    <source>
        <dbReference type="EMBL" id="TDW14639.1"/>
    </source>
</evidence>
<dbReference type="AlphaFoldDB" id="A0A4R7ZB14"/>
<dbReference type="InterPro" id="IPR047952">
    <property type="entry name" value="Transpos_IS4"/>
</dbReference>
<evidence type="ECO:0000256" key="4">
    <source>
        <dbReference type="ARBA" id="ARBA00023172"/>
    </source>
</evidence>
<evidence type="ECO:0000256" key="2">
    <source>
        <dbReference type="ARBA" id="ARBA00022578"/>
    </source>
</evidence>